<dbReference type="Proteomes" id="UP000244911">
    <property type="component" value="Unassembled WGS sequence"/>
</dbReference>
<evidence type="ECO:0000313" key="2">
    <source>
        <dbReference type="Proteomes" id="UP000244911"/>
    </source>
</evidence>
<evidence type="ECO:0008006" key="3">
    <source>
        <dbReference type="Google" id="ProtNLM"/>
    </source>
</evidence>
<proteinExistence type="predicted"/>
<evidence type="ECO:0000313" key="1">
    <source>
        <dbReference type="EMBL" id="SPF76484.1"/>
    </source>
</evidence>
<name>A0A2R8AKT1_9RHOB</name>
<dbReference type="AlphaFoldDB" id="A0A2R8AKT1"/>
<reference evidence="1 2" key="1">
    <citation type="submission" date="2018-03" db="EMBL/GenBank/DDBJ databases">
        <authorList>
            <person name="Keele B.F."/>
        </authorList>
    </citation>
    <scope>NUCLEOTIDE SEQUENCE [LARGE SCALE GENOMIC DNA]</scope>
    <source>
        <strain evidence="1 2">CECT 8811</strain>
    </source>
</reference>
<protein>
    <recommendedName>
        <fullName evidence="3">MSP1 EGF domain 1</fullName>
    </recommendedName>
</protein>
<sequence length="296" mass="33173">MPRKAAPFPGVGLAGDCPAKHSWQPGFFAELRDRRSKPGQTNAQRLTKLVLGFALLVFATQVSAQSAVTSIPENAHAKRYGDGWECDVAFRPDGDQCVAVVIPKNAYGINHAYGKGWECHHGFKETNETSCVKVVVPEGAYLDSLGERWRCLRGFEKNGETCRKIAIPPNAFLDSSAYETAWRCDRGYMASEGKCVAIDVPKNGYLNPRNYGQPWICERGFYENDGKCDPVIVPPNAYFDSSASNSRWECERGYSKVRDGCELIILPENAHLDNAGNRWTCNRNFRLKERRCVPRR</sequence>
<organism evidence="1 2">
    <name type="scientific">Aliiroseovarius pelagivivens</name>
    <dbReference type="NCBI Taxonomy" id="1639690"/>
    <lineage>
        <taxon>Bacteria</taxon>
        <taxon>Pseudomonadati</taxon>
        <taxon>Pseudomonadota</taxon>
        <taxon>Alphaproteobacteria</taxon>
        <taxon>Rhodobacterales</taxon>
        <taxon>Paracoccaceae</taxon>
        <taxon>Aliiroseovarius</taxon>
    </lineage>
</organism>
<dbReference type="Gene3D" id="2.10.25.10">
    <property type="entry name" value="Laminin"/>
    <property type="match status" value="7"/>
</dbReference>
<dbReference type="RefSeq" id="WP_245924595.1">
    <property type="nucleotide sequence ID" value="NZ_OMOI01000001.1"/>
</dbReference>
<dbReference type="EMBL" id="OMOI01000001">
    <property type="protein sequence ID" value="SPF76484.1"/>
    <property type="molecule type" value="Genomic_DNA"/>
</dbReference>
<keyword evidence="2" id="KW-1185">Reference proteome</keyword>
<dbReference type="SUPFAM" id="SSF57184">
    <property type="entry name" value="Growth factor receptor domain"/>
    <property type="match status" value="1"/>
</dbReference>
<dbReference type="InterPro" id="IPR009030">
    <property type="entry name" value="Growth_fac_rcpt_cys_sf"/>
</dbReference>
<gene>
    <name evidence="1" type="ORF">ALP8811_01491</name>
</gene>
<accession>A0A2R8AKT1</accession>